<comment type="caution">
    <text evidence="7">The sequence shown here is derived from an EMBL/GenBank/DDBJ whole genome shotgun (WGS) entry which is preliminary data.</text>
</comment>
<dbReference type="EC" id="2.1.1.199" evidence="6"/>
<dbReference type="PIRSF" id="PIRSF004486">
    <property type="entry name" value="MraW"/>
    <property type="match status" value="1"/>
</dbReference>
<feature type="binding site" evidence="6">
    <location>
        <begin position="33"/>
        <end position="35"/>
    </location>
    <ligand>
        <name>S-adenosyl-L-methionine</name>
        <dbReference type="ChEBI" id="CHEBI:59789"/>
    </ligand>
</feature>
<evidence type="ECO:0000256" key="2">
    <source>
        <dbReference type="ARBA" id="ARBA00022552"/>
    </source>
</evidence>
<sequence>MDFVHIPVLLDESINGLNIKKSGIYIDGTIGGAGHSKEIAKLIGSEGLLIGIDQDINAINAARENLKEYGKRIKLINDNFKNMKAIVNGLGINGVDGILLDLGVSSHQLDEEERGFSYMKDAELDMRMDRRNPLTAEIIVNEWPEQDIFNIIRDYGEERWAKRIAEFIGNERAKARITSTLKLVEIIKKAIPASARREGPHPAKRTFQALRIAVNDELGILEKTINDGVDLLKPDGRLCIITFHSLEDRIVKTMFNKLEKPCTCPPRMPQCICGQVPLIKAITRKPIVAGVKELDENSRSRSAKLRVAERLGSK</sequence>
<dbReference type="GO" id="GO:0008168">
    <property type="term" value="F:methyltransferase activity"/>
    <property type="evidence" value="ECO:0007669"/>
    <property type="project" value="UniProtKB-KW"/>
</dbReference>
<keyword evidence="4 6" id="KW-0808">Transferase</keyword>
<evidence type="ECO:0000256" key="3">
    <source>
        <dbReference type="ARBA" id="ARBA00022603"/>
    </source>
</evidence>
<evidence type="ECO:0000256" key="4">
    <source>
        <dbReference type="ARBA" id="ARBA00022679"/>
    </source>
</evidence>
<reference evidence="7 8" key="1">
    <citation type="submission" date="2021-10" db="EMBL/GenBank/DDBJ databases">
        <title>Lutispora strain m25 sp. nov., a thermophilic, non-spore-forming bacterium isolated from a lab-scale methanogenic bioreactor digesting anaerobic sludge.</title>
        <authorList>
            <person name="El Houari A."/>
            <person name="Mcdonald J."/>
        </authorList>
    </citation>
    <scope>NUCLEOTIDE SEQUENCE [LARGE SCALE GENOMIC DNA]</scope>
    <source>
        <strain evidence="8">m25</strain>
    </source>
</reference>
<dbReference type="EMBL" id="JAJEKE010000001">
    <property type="protein sequence ID" value="MCQ1528137.1"/>
    <property type="molecule type" value="Genomic_DNA"/>
</dbReference>
<dbReference type="RefSeq" id="WP_255225636.1">
    <property type="nucleotide sequence ID" value="NZ_JAJEKE010000001.1"/>
</dbReference>
<feature type="binding site" evidence="6">
    <location>
        <position position="53"/>
    </location>
    <ligand>
        <name>S-adenosyl-L-methionine</name>
        <dbReference type="ChEBI" id="CHEBI:59789"/>
    </ligand>
</feature>
<evidence type="ECO:0000313" key="8">
    <source>
        <dbReference type="Proteomes" id="UP001651880"/>
    </source>
</evidence>
<feature type="binding site" evidence="6">
    <location>
        <position position="101"/>
    </location>
    <ligand>
        <name>S-adenosyl-L-methionine</name>
        <dbReference type="ChEBI" id="CHEBI:59789"/>
    </ligand>
</feature>
<dbReference type="GO" id="GO:0032259">
    <property type="term" value="P:methylation"/>
    <property type="evidence" value="ECO:0007669"/>
    <property type="project" value="UniProtKB-KW"/>
</dbReference>
<evidence type="ECO:0000256" key="6">
    <source>
        <dbReference type="HAMAP-Rule" id="MF_01007"/>
    </source>
</evidence>
<keyword evidence="2 6" id="KW-0698">rRNA processing</keyword>
<dbReference type="InterPro" id="IPR023397">
    <property type="entry name" value="SAM-dep_MeTrfase_MraW_recog"/>
</dbReference>
<dbReference type="HAMAP" id="MF_01007">
    <property type="entry name" value="16SrRNA_methyltr_H"/>
    <property type="match status" value="1"/>
</dbReference>
<evidence type="ECO:0000256" key="5">
    <source>
        <dbReference type="ARBA" id="ARBA00022691"/>
    </source>
</evidence>
<dbReference type="InterPro" id="IPR002903">
    <property type="entry name" value="RsmH"/>
</dbReference>
<dbReference type="NCBIfam" id="TIGR00006">
    <property type="entry name" value="16S rRNA (cytosine(1402)-N(4))-methyltransferase RsmH"/>
    <property type="match status" value="1"/>
</dbReference>
<keyword evidence="6" id="KW-0963">Cytoplasm</keyword>
<comment type="similarity">
    <text evidence="1 6">Belongs to the methyltransferase superfamily. RsmH family.</text>
</comment>
<dbReference type="Gene3D" id="3.40.50.150">
    <property type="entry name" value="Vaccinia Virus protein VP39"/>
    <property type="match status" value="1"/>
</dbReference>
<dbReference type="Pfam" id="PF01795">
    <property type="entry name" value="Methyltransf_5"/>
    <property type="match status" value="1"/>
</dbReference>
<keyword evidence="8" id="KW-1185">Reference proteome</keyword>
<evidence type="ECO:0000256" key="1">
    <source>
        <dbReference type="ARBA" id="ARBA00010396"/>
    </source>
</evidence>
<dbReference type="Gene3D" id="1.10.150.170">
    <property type="entry name" value="Putative methyltransferase TM0872, insert domain"/>
    <property type="match status" value="1"/>
</dbReference>
<protein>
    <recommendedName>
        <fullName evidence="6">Ribosomal RNA small subunit methyltransferase H</fullName>
        <ecNumber evidence="6">2.1.1.199</ecNumber>
    </recommendedName>
    <alternativeName>
        <fullName evidence="6">16S rRNA m(4)C1402 methyltransferase</fullName>
    </alternativeName>
    <alternativeName>
        <fullName evidence="6">rRNA (cytosine-N(4)-)-methyltransferase RsmH</fullName>
    </alternativeName>
</protein>
<dbReference type="SUPFAM" id="SSF81799">
    <property type="entry name" value="Putative methyltransferase TM0872, insert domain"/>
    <property type="match status" value="1"/>
</dbReference>
<dbReference type="InterPro" id="IPR029063">
    <property type="entry name" value="SAM-dependent_MTases_sf"/>
</dbReference>
<feature type="binding site" evidence="6">
    <location>
        <position position="80"/>
    </location>
    <ligand>
        <name>S-adenosyl-L-methionine</name>
        <dbReference type="ChEBI" id="CHEBI:59789"/>
    </ligand>
</feature>
<organism evidence="7 8">
    <name type="scientific">Lutispora saccharofermentans</name>
    <dbReference type="NCBI Taxonomy" id="3024236"/>
    <lineage>
        <taxon>Bacteria</taxon>
        <taxon>Bacillati</taxon>
        <taxon>Bacillota</taxon>
        <taxon>Clostridia</taxon>
        <taxon>Lutisporales</taxon>
        <taxon>Lutisporaceae</taxon>
        <taxon>Lutispora</taxon>
    </lineage>
</organism>
<accession>A0ABT1NA52</accession>
<name>A0ABT1NA52_9FIRM</name>
<proteinExistence type="inferred from homology"/>
<dbReference type="SUPFAM" id="SSF53335">
    <property type="entry name" value="S-adenosyl-L-methionine-dependent methyltransferases"/>
    <property type="match status" value="1"/>
</dbReference>
<dbReference type="PANTHER" id="PTHR11265:SF0">
    <property type="entry name" value="12S RRNA N4-METHYLCYTIDINE METHYLTRANSFERASE"/>
    <property type="match status" value="1"/>
</dbReference>
<dbReference type="Proteomes" id="UP001651880">
    <property type="component" value="Unassembled WGS sequence"/>
</dbReference>
<gene>
    <name evidence="6 7" type="primary">rsmH</name>
    <name evidence="7" type="ORF">LJD61_01035</name>
</gene>
<evidence type="ECO:0000313" key="7">
    <source>
        <dbReference type="EMBL" id="MCQ1528137.1"/>
    </source>
</evidence>
<comment type="subcellular location">
    <subcellularLocation>
        <location evidence="6">Cytoplasm</location>
    </subcellularLocation>
</comment>
<keyword evidence="3 6" id="KW-0489">Methyltransferase</keyword>
<feature type="binding site" evidence="6">
    <location>
        <position position="108"/>
    </location>
    <ligand>
        <name>S-adenosyl-L-methionine</name>
        <dbReference type="ChEBI" id="CHEBI:59789"/>
    </ligand>
</feature>
<comment type="function">
    <text evidence="6">Specifically methylates the N4 position of cytidine in position 1402 (C1402) of 16S rRNA.</text>
</comment>
<comment type="catalytic activity">
    <reaction evidence="6">
        <text>cytidine(1402) in 16S rRNA + S-adenosyl-L-methionine = N(4)-methylcytidine(1402) in 16S rRNA + S-adenosyl-L-homocysteine + H(+)</text>
        <dbReference type="Rhea" id="RHEA:42928"/>
        <dbReference type="Rhea" id="RHEA-COMP:10286"/>
        <dbReference type="Rhea" id="RHEA-COMP:10287"/>
        <dbReference type="ChEBI" id="CHEBI:15378"/>
        <dbReference type="ChEBI" id="CHEBI:57856"/>
        <dbReference type="ChEBI" id="CHEBI:59789"/>
        <dbReference type="ChEBI" id="CHEBI:74506"/>
        <dbReference type="ChEBI" id="CHEBI:82748"/>
        <dbReference type="EC" id="2.1.1.199"/>
    </reaction>
</comment>
<dbReference type="PANTHER" id="PTHR11265">
    <property type="entry name" value="S-ADENOSYL-METHYLTRANSFERASE MRAW"/>
    <property type="match status" value="1"/>
</dbReference>
<keyword evidence="5 6" id="KW-0949">S-adenosyl-L-methionine</keyword>